<dbReference type="InterPro" id="IPR016169">
    <property type="entry name" value="FAD-bd_PCMH_sub2"/>
</dbReference>
<dbReference type="PANTHER" id="PTHR42973">
    <property type="entry name" value="BINDING OXIDOREDUCTASE, PUTATIVE (AFU_ORTHOLOGUE AFUA_1G17690)-RELATED"/>
    <property type="match status" value="1"/>
</dbReference>
<dbReference type="InterPro" id="IPR016167">
    <property type="entry name" value="FAD-bd_PCMH_sub1"/>
</dbReference>
<keyword evidence="4" id="KW-0274">FAD</keyword>
<proteinExistence type="inferred from homology"/>
<keyword evidence="8" id="KW-1185">Reference proteome</keyword>
<evidence type="ECO:0000256" key="3">
    <source>
        <dbReference type="ARBA" id="ARBA00022630"/>
    </source>
</evidence>
<protein>
    <submittedName>
        <fullName evidence="7">FAD-binding oxidoreductase</fullName>
    </submittedName>
</protein>
<dbReference type="InterPro" id="IPR050416">
    <property type="entry name" value="FAD-linked_Oxidoreductase"/>
</dbReference>
<feature type="domain" description="FAD-binding PCMH-type" evidence="6">
    <location>
        <begin position="34"/>
        <end position="202"/>
    </location>
</feature>
<evidence type="ECO:0000256" key="2">
    <source>
        <dbReference type="ARBA" id="ARBA00005466"/>
    </source>
</evidence>
<dbReference type="InterPro" id="IPR016166">
    <property type="entry name" value="FAD-bd_PCMH"/>
</dbReference>
<dbReference type="PROSITE" id="PS51387">
    <property type="entry name" value="FAD_PCMH"/>
    <property type="match status" value="1"/>
</dbReference>
<dbReference type="Gene3D" id="3.30.465.10">
    <property type="match status" value="1"/>
</dbReference>
<gene>
    <name evidence="7" type="ORF">OUQ99_15460</name>
</gene>
<dbReference type="Gene3D" id="3.30.43.10">
    <property type="entry name" value="Uridine Diphospho-n-acetylenolpyruvylglucosamine Reductase, domain 2"/>
    <property type="match status" value="1"/>
</dbReference>
<name>A0ABY6YVS8_9ACTN</name>
<comment type="cofactor">
    <cofactor evidence="1">
        <name>FAD</name>
        <dbReference type="ChEBI" id="CHEBI:57692"/>
    </cofactor>
</comment>
<dbReference type="Pfam" id="PF01565">
    <property type="entry name" value="FAD_binding_4"/>
    <property type="match status" value="1"/>
</dbReference>
<dbReference type="Gene3D" id="3.40.462.20">
    <property type="match status" value="1"/>
</dbReference>
<dbReference type="PANTHER" id="PTHR42973:SF39">
    <property type="entry name" value="FAD-BINDING PCMH-TYPE DOMAIN-CONTAINING PROTEIN"/>
    <property type="match status" value="1"/>
</dbReference>
<evidence type="ECO:0000256" key="5">
    <source>
        <dbReference type="ARBA" id="ARBA00023002"/>
    </source>
</evidence>
<dbReference type="InterPro" id="IPR036318">
    <property type="entry name" value="FAD-bd_PCMH-like_sf"/>
</dbReference>
<dbReference type="Proteomes" id="UP001156498">
    <property type="component" value="Chromosome"/>
</dbReference>
<sequence>MSDLGDLRGMLRGRVLVAGEEGFDAAARPWNLAVEQPVAAVVEAAGADDVSALVRHARRCGLTVAVQPTGHGASGAVEGVVLLRTGALDGVEVDPVRRTARVGAGVAWGRVQEAAAAYGLTGLPGSSTVVGVVGYTLGGGLSWFARRHGWAADSVRAFEVVDAEGGRARVDAASDPDLFWALRGGGGDFAVVTSVEFDLYPAPELYGGRVVWPVSAAARVMAAFAEVVSGAPEELTVWANLQQIPGLDPTVSVDVTFLGGEERARKLLRPLEVVGAPLRDGRGTMSSAALGSITAEPTAPSPGMARAELLRGLDGGAVRALVEEPPAPLLGVQVRHLGGALARESATPFGAVEEPYYVYALGVPVSAQAAQGIRERLGRLVADLGPLVSGRKPLTALAPGESVADVFGPEALARLRRIKRERDPHGVVRSNYPVGG</sequence>
<evidence type="ECO:0000256" key="1">
    <source>
        <dbReference type="ARBA" id="ARBA00001974"/>
    </source>
</evidence>
<keyword evidence="5" id="KW-0560">Oxidoreductase</keyword>
<evidence type="ECO:0000259" key="6">
    <source>
        <dbReference type="PROSITE" id="PS51387"/>
    </source>
</evidence>
<dbReference type="SUPFAM" id="SSF56176">
    <property type="entry name" value="FAD-binding/transporter-associated domain-like"/>
    <property type="match status" value="1"/>
</dbReference>
<dbReference type="InterPro" id="IPR006094">
    <property type="entry name" value="Oxid_FAD_bind_N"/>
</dbReference>
<accession>A0ABY6YVS8</accession>
<dbReference type="EMBL" id="CP113264">
    <property type="protein sequence ID" value="WAE76389.1"/>
    <property type="molecule type" value="Genomic_DNA"/>
</dbReference>
<reference evidence="7 8" key="1">
    <citation type="journal article" date="2013" name="Int. J. Syst. Evol. Microbiol.">
        <title>Description of Streptomonospora sediminis sp. nov. and Streptomonospora nanhaiensis sp. nov., and reclassification of Nocardiopsis arabia Hozzein &amp; Goodfellow 2008 as Streptomonospora arabica comb. nov. and emended description of the genus Streptomonospora.</title>
        <authorList>
            <person name="Zhang D.F."/>
            <person name="Pan H.Q."/>
            <person name="He J."/>
            <person name="Zhang X.M."/>
            <person name="Zhang Y.G."/>
            <person name="Klenk H.P."/>
            <person name="Hu J.C."/>
            <person name="Li W.J."/>
        </authorList>
    </citation>
    <scope>NUCLEOTIDE SEQUENCE [LARGE SCALE GENOMIC DNA]</scope>
    <source>
        <strain evidence="7 8">12A09</strain>
    </source>
</reference>
<organism evidence="7 8">
    <name type="scientific">Streptomonospora nanhaiensis</name>
    <dbReference type="NCBI Taxonomy" id="1323731"/>
    <lineage>
        <taxon>Bacteria</taxon>
        <taxon>Bacillati</taxon>
        <taxon>Actinomycetota</taxon>
        <taxon>Actinomycetes</taxon>
        <taxon>Streptosporangiales</taxon>
        <taxon>Nocardiopsidaceae</taxon>
        <taxon>Streptomonospora</taxon>
    </lineage>
</organism>
<evidence type="ECO:0000313" key="8">
    <source>
        <dbReference type="Proteomes" id="UP001156498"/>
    </source>
</evidence>
<evidence type="ECO:0000313" key="7">
    <source>
        <dbReference type="EMBL" id="WAE76389.1"/>
    </source>
</evidence>
<keyword evidence="3" id="KW-0285">Flavoprotein</keyword>
<evidence type="ECO:0000256" key="4">
    <source>
        <dbReference type="ARBA" id="ARBA00022827"/>
    </source>
</evidence>
<comment type="similarity">
    <text evidence="2">Belongs to the oxygen-dependent FAD-linked oxidoreductase family.</text>
</comment>
<dbReference type="RefSeq" id="WP_267950158.1">
    <property type="nucleotide sequence ID" value="NZ_CP113264.1"/>
</dbReference>